<keyword evidence="1" id="KW-0732">Signal</keyword>
<dbReference type="Proteomes" id="UP000023775">
    <property type="component" value="Unassembled WGS sequence"/>
</dbReference>
<dbReference type="PROSITE" id="PS51257">
    <property type="entry name" value="PROKAR_LIPOPROTEIN"/>
    <property type="match status" value="1"/>
</dbReference>
<name>N9VNB1_9GAMM</name>
<feature type="chain" id="PRO_5004154596" evidence="1">
    <location>
        <begin position="22"/>
        <end position="86"/>
    </location>
</feature>
<evidence type="ECO:0000313" key="2">
    <source>
        <dbReference type="EMBL" id="ENY72856.1"/>
    </source>
</evidence>
<dbReference type="eggNOG" id="COG3700">
    <property type="taxonomic scope" value="Bacteria"/>
</dbReference>
<comment type="caution">
    <text evidence="2">The sequence shown here is derived from an EMBL/GenBank/DDBJ whole genome shotgun (WGS) entry which is preliminary data.</text>
</comment>
<dbReference type="InterPro" id="IPR036412">
    <property type="entry name" value="HAD-like_sf"/>
</dbReference>
<dbReference type="GO" id="GO:0016740">
    <property type="term" value="F:transferase activity"/>
    <property type="evidence" value="ECO:0007669"/>
    <property type="project" value="UniProtKB-KW"/>
</dbReference>
<feature type="signal peptide" evidence="1">
    <location>
        <begin position="1"/>
        <end position="21"/>
    </location>
</feature>
<dbReference type="PATRIC" id="fig|1268237.3.peg.1083"/>
<dbReference type="Gene3D" id="3.40.50.1000">
    <property type="entry name" value="HAD superfamily/HAD-like"/>
    <property type="match status" value="1"/>
</dbReference>
<dbReference type="InterPro" id="IPR023214">
    <property type="entry name" value="HAD_sf"/>
</dbReference>
<dbReference type="GO" id="GO:0003993">
    <property type="term" value="F:acid phosphatase activity"/>
    <property type="evidence" value="ECO:0007669"/>
    <property type="project" value="UniProtKB-EC"/>
</dbReference>
<keyword evidence="2" id="KW-0808">Transferase</keyword>
<protein>
    <submittedName>
        <fullName evidence="2">Acid phosphatase/phosphotransferase</fullName>
        <ecNumber evidence="2">3.1.3.2</ecNumber>
    </submittedName>
</protein>
<dbReference type="EMBL" id="APVG01000010">
    <property type="protein sequence ID" value="ENY72856.1"/>
    <property type="molecule type" value="Genomic_DNA"/>
</dbReference>
<keyword evidence="2" id="KW-0378">Hydrolase</keyword>
<dbReference type="AlphaFoldDB" id="N9VNB1"/>
<dbReference type="SUPFAM" id="SSF56784">
    <property type="entry name" value="HAD-like"/>
    <property type="match status" value="1"/>
</dbReference>
<dbReference type="EC" id="3.1.3.2" evidence="2"/>
<evidence type="ECO:0000313" key="3">
    <source>
        <dbReference type="Proteomes" id="UP000023775"/>
    </source>
</evidence>
<sequence length="86" mass="9209">MRLFPLSLLAAVLACAPLTWAEPAQQGTTVVQLAHQAPVHWVSVDQIATSLAGQPPIAVGFDIDDTLLFSSPGLYRGKREFSPHDA</sequence>
<dbReference type="RefSeq" id="WP_005349603.1">
    <property type="nucleotide sequence ID" value="NZ_APVG01000010.1"/>
</dbReference>
<organism evidence="2 3">
    <name type="scientific">Aeromonas diversa CDC 2478-85</name>
    <dbReference type="NCBI Taxonomy" id="1268237"/>
    <lineage>
        <taxon>Bacteria</taxon>
        <taxon>Pseudomonadati</taxon>
        <taxon>Pseudomonadota</taxon>
        <taxon>Gammaproteobacteria</taxon>
        <taxon>Aeromonadales</taxon>
        <taxon>Aeromonadaceae</taxon>
        <taxon>Aeromonas</taxon>
    </lineage>
</organism>
<evidence type="ECO:0000256" key="1">
    <source>
        <dbReference type="SAM" id="SignalP"/>
    </source>
</evidence>
<accession>N9VNB1</accession>
<reference evidence="2 3" key="1">
    <citation type="journal article" date="2013" name="Genome Announc.">
        <title>Draft Genome Sequence of the Aeromonas diversa Type Strain.</title>
        <authorList>
            <person name="Farfan M."/>
            <person name="Spataro N."/>
            <person name="Sanglas A."/>
            <person name="Albarral V."/>
            <person name="Loren J.G."/>
            <person name="Bosch E."/>
            <person name="Fuste M.C."/>
        </authorList>
    </citation>
    <scope>NUCLEOTIDE SEQUENCE [LARGE SCALE GENOMIC DNA]</scope>
    <source>
        <strain evidence="2 3">2478-85</strain>
    </source>
</reference>
<gene>
    <name evidence="2" type="primary">aphA</name>
    <name evidence="2" type="ORF">G114_05500</name>
</gene>
<proteinExistence type="predicted"/>
<keyword evidence="3" id="KW-1185">Reference proteome</keyword>